<dbReference type="HOGENOM" id="CLU_1116090_0_0_1"/>
<dbReference type="OrthoDB" id="2802638at2759"/>
<name>A0A0C3S422_PHLG1</name>
<proteinExistence type="predicted"/>
<evidence type="ECO:0000313" key="3">
    <source>
        <dbReference type="Proteomes" id="UP000053257"/>
    </source>
</evidence>
<protein>
    <submittedName>
        <fullName evidence="2">Uncharacterized protein</fullName>
    </submittedName>
</protein>
<reference evidence="2 3" key="1">
    <citation type="journal article" date="2014" name="PLoS Genet.">
        <title>Analysis of the Phlebiopsis gigantea genome, transcriptome and secretome provides insight into its pioneer colonization strategies of wood.</title>
        <authorList>
            <person name="Hori C."/>
            <person name="Ishida T."/>
            <person name="Igarashi K."/>
            <person name="Samejima M."/>
            <person name="Suzuki H."/>
            <person name="Master E."/>
            <person name="Ferreira P."/>
            <person name="Ruiz-Duenas F.J."/>
            <person name="Held B."/>
            <person name="Canessa P."/>
            <person name="Larrondo L.F."/>
            <person name="Schmoll M."/>
            <person name="Druzhinina I.S."/>
            <person name="Kubicek C.P."/>
            <person name="Gaskell J.A."/>
            <person name="Kersten P."/>
            <person name="St John F."/>
            <person name="Glasner J."/>
            <person name="Sabat G."/>
            <person name="Splinter BonDurant S."/>
            <person name="Syed K."/>
            <person name="Yadav J."/>
            <person name="Mgbeahuruike A.C."/>
            <person name="Kovalchuk A."/>
            <person name="Asiegbu F.O."/>
            <person name="Lackner G."/>
            <person name="Hoffmeister D."/>
            <person name="Rencoret J."/>
            <person name="Gutierrez A."/>
            <person name="Sun H."/>
            <person name="Lindquist E."/>
            <person name="Barry K."/>
            <person name="Riley R."/>
            <person name="Grigoriev I.V."/>
            <person name="Henrissat B."/>
            <person name="Kues U."/>
            <person name="Berka R.M."/>
            <person name="Martinez A.T."/>
            <person name="Covert S.F."/>
            <person name="Blanchette R.A."/>
            <person name="Cullen D."/>
        </authorList>
    </citation>
    <scope>NUCLEOTIDE SEQUENCE [LARGE SCALE GENOMIC DNA]</scope>
    <source>
        <strain evidence="2 3">11061_1 CR5-6</strain>
    </source>
</reference>
<gene>
    <name evidence="2" type="ORF">PHLGIDRAFT_241012</name>
</gene>
<organism evidence="2 3">
    <name type="scientific">Phlebiopsis gigantea (strain 11061_1 CR5-6)</name>
    <name type="common">White-rot fungus</name>
    <name type="synonym">Peniophora gigantea</name>
    <dbReference type="NCBI Taxonomy" id="745531"/>
    <lineage>
        <taxon>Eukaryota</taxon>
        <taxon>Fungi</taxon>
        <taxon>Dikarya</taxon>
        <taxon>Basidiomycota</taxon>
        <taxon>Agaricomycotina</taxon>
        <taxon>Agaricomycetes</taxon>
        <taxon>Polyporales</taxon>
        <taxon>Phanerochaetaceae</taxon>
        <taxon>Phlebiopsis</taxon>
    </lineage>
</organism>
<evidence type="ECO:0000256" key="1">
    <source>
        <dbReference type="SAM" id="MobiDB-lite"/>
    </source>
</evidence>
<keyword evidence="3" id="KW-1185">Reference proteome</keyword>
<dbReference type="STRING" id="745531.A0A0C3S422"/>
<accession>A0A0C3S422</accession>
<dbReference type="Proteomes" id="UP000053257">
    <property type="component" value="Unassembled WGS sequence"/>
</dbReference>
<dbReference type="AlphaFoldDB" id="A0A0C3S422"/>
<feature type="region of interest" description="Disordered" evidence="1">
    <location>
        <begin position="227"/>
        <end position="249"/>
    </location>
</feature>
<sequence>MVMHHKQPKHRGQPLKPEAGPVGPDLSVELPPLPQTLPSYMSISRPIRAARISEERHAKLAPRIAANLSTWTPLGEASDSTSLRTPRRPKLSEKLVASLESGEARDVGLGKAKSPVRGAYDYWLEARALRRVRRLCDDMPSRAVTDMFAKGLIIDNDWLARGEPEWEVHEQDADSVTDYGDDELPFIEEARQPEVADGGMRNMGPAGDVGDGVSAVVAEAEELHALHTLADGPSQQPSWEVLPDASETE</sequence>
<evidence type="ECO:0000313" key="2">
    <source>
        <dbReference type="EMBL" id="KIP10406.1"/>
    </source>
</evidence>
<dbReference type="EMBL" id="KN840455">
    <property type="protein sequence ID" value="KIP10406.1"/>
    <property type="molecule type" value="Genomic_DNA"/>
</dbReference>
<feature type="compositionally biased region" description="Basic residues" evidence="1">
    <location>
        <begin position="1"/>
        <end position="13"/>
    </location>
</feature>
<feature type="region of interest" description="Disordered" evidence="1">
    <location>
        <begin position="1"/>
        <end position="33"/>
    </location>
</feature>